<evidence type="ECO:0000259" key="4">
    <source>
        <dbReference type="SMART" id="SM00912"/>
    </source>
</evidence>
<dbReference type="EMBL" id="UINC01139295">
    <property type="protein sequence ID" value="SVD25752.1"/>
    <property type="molecule type" value="Genomic_DNA"/>
</dbReference>
<dbReference type="GO" id="GO:0005576">
    <property type="term" value="C:extracellular region"/>
    <property type="evidence" value="ECO:0007669"/>
    <property type="project" value="UniProtKB-SubCell"/>
</dbReference>
<dbReference type="Gene3D" id="2.160.20.10">
    <property type="entry name" value="Single-stranded right-handed beta-helix, Pectin lyase-like"/>
    <property type="match status" value="1"/>
</dbReference>
<keyword evidence="3" id="KW-0732">Signal</keyword>
<dbReference type="NCBIfam" id="TIGR01901">
    <property type="entry name" value="adhes_NPXG"/>
    <property type="match status" value="1"/>
</dbReference>
<evidence type="ECO:0000256" key="2">
    <source>
        <dbReference type="ARBA" id="ARBA00022525"/>
    </source>
</evidence>
<protein>
    <recommendedName>
        <fullName evidence="4">Filamentous haemagglutinin FhaB/tRNA nuclease CdiA-like TPS domain-containing protein</fullName>
    </recommendedName>
</protein>
<dbReference type="Pfam" id="PF05860">
    <property type="entry name" value="TPS"/>
    <property type="match status" value="1"/>
</dbReference>
<accession>A0A382TVK6</accession>
<gene>
    <name evidence="5" type="ORF">METZ01_LOCUS378606</name>
</gene>
<sequence length="298" mass="31355">PTIRNGSVSFNQVDSKTLNVIQSTDKSIIDWRSFNIQANEKTHFQMPSANSINLSRVTGGVSSDIFGTLTSNGKLMLINPNGILFGKDSRVDVNGLVATTSDIRNQDFISGNYHFSIPPEINRTIVNRGSINIKQSGLLAFVAPGVENSGIINAKLGQISLASGKTFTLDLYGDKLVSLGIDSKILNQVIGPDGTPVSSLVANGGSIHANGGNVFLGVKAARNVVDQVINMDGLIEAQTAFKKDGKIVLLGGDEGLVKVTGTLDASGKESGQLGGNIQVMGEWVALLDNAFIDVSADL</sequence>
<dbReference type="InterPro" id="IPR012334">
    <property type="entry name" value="Pectin_lyas_fold"/>
</dbReference>
<feature type="non-terminal residue" evidence="5">
    <location>
        <position position="1"/>
    </location>
</feature>
<evidence type="ECO:0000256" key="1">
    <source>
        <dbReference type="ARBA" id="ARBA00004613"/>
    </source>
</evidence>
<dbReference type="SMART" id="SM00912">
    <property type="entry name" value="Haemagg_act"/>
    <property type="match status" value="1"/>
</dbReference>
<dbReference type="AlphaFoldDB" id="A0A382TVK6"/>
<reference evidence="5" key="1">
    <citation type="submission" date="2018-05" db="EMBL/GenBank/DDBJ databases">
        <authorList>
            <person name="Lanie J.A."/>
            <person name="Ng W.-L."/>
            <person name="Kazmierczak K.M."/>
            <person name="Andrzejewski T.M."/>
            <person name="Davidsen T.M."/>
            <person name="Wayne K.J."/>
            <person name="Tettelin H."/>
            <person name="Glass J.I."/>
            <person name="Rusch D."/>
            <person name="Podicherti R."/>
            <person name="Tsui H.-C.T."/>
            <person name="Winkler M.E."/>
        </authorList>
    </citation>
    <scope>NUCLEOTIDE SEQUENCE</scope>
</reference>
<feature type="domain" description="Filamentous haemagglutinin FhaB/tRNA nuclease CdiA-like TPS" evidence="4">
    <location>
        <begin position="4"/>
        <end position="107"/>
    </location>
</feature>
<dbReference type="InterPro" id="IPR050909">
    <property type="entry name" value="Bact_Autotransporter_VF"/>
</dbReference>
<dbReference type="InterPro" id="IPR011050">
    <property type="entry name" value="Pectin_lyase_fold/virulence"/>
</dbReference>
<name>A0A382TVK6_9ZZZZ</name>
<feature type="non-terminal residue" evidence="5">
    <location>
        <position position="298"/>
    </location>
</feature>
<organism evidence="5">
    <name type="scientific">marine metagenome</name>
    <dbReference type="NCBI Taxonomy" id="408172"/>
    <lineage>
        <taxon>unclassified sequences</taxon>
        <taxon>metagenomes</taxon>
        <taxon>ecological metagenomes</taxon>
    </lineage>
</organism>
<dbReference type="PANTHER" id="PTHR12338">
    <property type="entry name" value="AUTOTRANSPORTER"/>
    <property type="match status" value="1"/>
</dbReference>
<dbReference type="InterPro" id="IPR008638">
    <property type="entry name" value="FhaB/CdiA-like_TPS"/>
</dbReference>
<proteinExistence type="predicted"/>
<dbReference type="PANTHER" id="PTHR12338:SF8">
    <property type="entry name" value="HEME_HEMOPEXIN-BINDING PROTEIN"/>
    <property type="match status" value="1"/>
</dbReference>
<evidence type="ECO:0000256" key="3">
    <source>
        <dbReference type="ARBA" id="ARBA00022729"/>
    </source>
</evidence>
<keyword evidence="2" id="KW-0964">Secreted</keyword>
<dbReference type="SUPFAM" id="SSF51126">
    <property type="entry name" value="Pectin lyase-like"/>
    <property type="match status" value="1"/>
</dbReference>
<evidence type="ECO:0000313" key="5">
    <source>
        <dbReference type="EMBL" id="SVD25752.1"/>
    </source>
</evidence>
<comment type="subcellular location">
    <subcellularLocation>
        <location evidence="1">Secreted</location>
    </subcellularLocation>
</comment>